<name>A0A7K1KK18_9BACT</name>
<dbReference type="CDD" id="cd02947">
    <property type="entry name" value="TRX_family"/>
    <property type="match status" value="1"/>
</dbReference>
<organism evidence="1 2">
    <name type="scientific">Pseudodesulfovibrio alkaliphilus</name>
    <dbReference type="NCBI Taxonomy" id="2661613"/>
    <lineage>
        <taxon>Bacteria</taxon>
        <taxon>Pseudomonadati</taxon>
        <taxon>Thermodesulfobacteriota</taxon>
        <taxon>Desulfovibrionia</taxon>
        <taxon>Desulfovibrionales</taxon>
        <taxon>Desulfovibrionaceae</taxon>
    </lineage>
</organism>
<dbReference type="Gene3D" id="3.40.30.10">
    <property type="entry name" value="Glutaredoxin"/>
    <property type="match status" value="1"/>
</dbReference>
<dbReference type="AlphaFoldDB" id="A0A7K1KK18"/>
<evidence type="ECO:0000313" key="1">
    <source>
        <dbReference type="EMBL" id="MUM76395.1"/>
    </source>
</evidence>
<dbReference type="InterPro" id="IPR036249">
    <property type="entry name" value="Thioredoxin-like_sf"/>
</dbReference>
<evidence type="ECO:0000313" key="2">
    <source>
        <dbReference type="Proteomes" id="UP000461162"/>
    </source>
</evidence>
<sequence length="110" mass="12485">MVKTIKPQAFELELSGGTRPFLVAFLKRNERFREQSRLLDDASRRYAGRLDCYLYSQDYLETAMQRFLVRGTPTFLLFSGGREVDRLIGESDPETLDEFISASLGPGKGA</sequence>
<proteinExistence type="predicted"/>
<comment type="caution">
    <text evidence="1">The sequence shown here is derived from an EMBL/GenBank/DDBJ whole genome shotgun (WGS) entry which is preliminary data.</text>
</comment>
<dbReference type="EMBL" id="WODC01000001">
    <property type="protein sequence ID" value="MUM76395.1"/>
    <property type="molecule type" value="Genomic_DNA"/>
</dbReference>
<accession>A0A7K1KK18</accession>
<gene>
    <name evidence="1" type="ORF">GKC30_01965</name>
</gene>
<dbReference type="Proteomes" id="UP000461162">
    <property type="component" value="Unassembled WGS sequence"/>
</dbReference>
<protein>
    <submittedName>
        <fullName evidence="1">Thioredoxin</fullName>
    </submittedName>
</protein>
<keyword evidence="2" id="KW-1185">Reference proteome</keyword>
<reference evidence="1 2" key="1">
    <citation type="submission" date="2019-11" db="EMBL/GenBank/DDBJ databases">
        <title>Pseudodesulfovibrio alkaliphilus, sp. nov., an alkaliphilic sulfate-reducing bacteria from mud volcano of Taman peninsula, Russia.</title>
        <authorList>
            <person name="Frolova A."/>
            <person name="Merkel A.Y."/>
            <person name="Slobodkin A.I."/>
        </authorList>
    </citation>
    <scope>NUCLEOTIDE SEQUENCE [LARGE SCALE GENOMIC DNA]</scope>
    <source>
        <strain evidence="1 2">F-1</strain>
    </source>
</reference>
<dbReference type="RefSeq" id="WP_155931977.1">
    <property type="nucleotide sequence ID" value="NZ_WODC01000001.1"/>
</dbReference>
<dbReference type="SUPFAM" id="SSF52833">
    <property type="entry name" value="Thioredoxin-like"/>
    <property type="match status" value="1"/>
</dbReference>